<dbReference type="Gene3D" id="3.40.50.300">
    <property type="entry name" value="P-loop containing nucleotide triphosphate hydrolases"/>
    <property type="match status" value="1"/>
</dbReference>
<reference evidence="6 7" key="1">
    <citation type="submission" date="2016-11" db="EMBL/GenBank/DDBJ databases">
        <title>Comparative genomics of co-occurring bacteria in distinct bioleaching systems unravels niche-specific adaptation.</title>
        <authorList>
            <person name="Zhang X."/>
            <person name="Liu X."/>
            <person name="Yin H."/>
        </authorList>
    </citation>
    <scope>NUCLEOTIDE SEQUENCE [LARGE SCALE GENOMIC DNA]</scope>
    <source>
        <strain evidence="6 7">DX</strain>
    </source>
</reference>
<name>A0A1V3SVC8_9BACT</name>
<dbReference type="EMBL" id="MPOJ01000010">
    <property type="protein sequence ID" value="OOH72815.1"/>
    <property type="molecule type" value="Genomic_DNA"/>
</dbReference>
<feature type="compositionally biased region" description="Basic and acidic residues" evidence="4">
    <location>
        <begin position="249"/>
        <end position="264"/>
    </location>
</feature>
<dbReference type="Gene3D" id="3.30.450.90">
    <property type="match status" value="1"/>
</dbReference>
<feature type="domain" description="Bacterial type II secretion system protein E" evidence="5">
    <location>
        <begin position="368"/>
        <end position="768"/>
    </location>
</feature>
<evidence type="ECO:0000256" key="1">
    <source>
        <dbReference type="ARBA" id="ARBA00006611"/>
    </source>
</evidence>
<proteinExistence type="inferred from homology"/>
<comment type="similarity">
    <text evidence="1">Belongs to the GSP E family.</text>
</comment>
<evidence type="ECO:0000313" key="6">
    <source>
        <dbReference type="EMBL" id="OOH72815.1"/>
    </source>
</evidence>
<dbReference type="Pfam" id="PF00437">
    <property type="entry name" value="T2SSE"/>
    <property type="match status" value="1"/>
</dbReference>
<dbReference type="AlphaFoldDB" id="A0A1V3SVC8"/>
<feature type="region of interest" description="Disordered" evidence="4">
    <location>
        <begin position="196"/>
        <end position="219"/>
    </location>
</feature>
<dbReference type="PANTHER" id="PTHR30258:SF3">
    <property type="entry name" value="SLL1921 PROTEIN"/>
    <property type="match status" value="1"/>
</dbReference>
<dbReference type="GO" id="GO:0005524">
    <property type="term" value="F:ATP binding"/>
    <property type="evidence" value="ECO:0007669"/>
    <property type="project" value="UniProtKB-KW"/>
</dbReference>
<dbReference type="PANTHER" id="PTHR30258">
    <property type="entry name" value="TYPE II SECRETION SYSTEM PROTEIN GSPE-RELATED"/>
    <property type="match status" value="1"/>
</dbReference>
<dbReference type="InterPro" id="IPR027417">
    <property type="entry name" value="P-loop_NTPase"/>
</dbReference>
<dbReference type="Proteomes" id="UP000188586">
    <property type="component" value="Unassembled WGS sequence"/>
</dbReference>
<dbReference type="RefSeq" id="WP_179108883.1">
    <property type="nucleotide sequence ID" value="NZ_JBPKCJ010000001.1"/>
</dbReference>
<sequence>MTVIEMPEGLFKVVSAPDGKLPAPDPLSEALVGLEDGRLFVRDDFLGRAEIDLYAKLFSDSTRTSGRVTWVKKDLFRNLLSRMRSAPDRPETPCSSPDLPENRQTGEVEAPLFPEELSSGDSRTEIPKSLSENAIRLPDGRIAATEDLRGDPEFDRFVRQYSVEMEAKGKIGHFRVLWVDDRTLRTFRGEETPVVLPEEEDPEPVPVPEEPPAGDSMEEAPVVPAFSSHFSGPLADTHPLSPVQETDPGTEKPGEHRESVKATDPDPECLSSPSGGTIPDFRAPDDIASMVFLDLSGRFYVSREHRTNQHVNYYYRHFVPELWPKIFGGRPLPKPQFVSYEALRKIRRECLPEEAAREGYRAEGDEARKIMEIIREGITRKASDIHLRVERDRTRILYRVHGWLKPVQTLTHEEGERLARIIYNTMLDSAGRDNMFSDKKPQDGQFRQDYLPPGVFNIREFHAPTLGAGLGTITMVLRLQYGSDTAGDHVTDIETLGYDAVHLAQLRFLTGLSHGIVLFAGPMGSGKSTSMAAILSIVLSMHPLEEGRGLHLATLEDPPEYVIPTASQIAVPGGLFSEVLGRIMRFDANILMIGEIRDEATAEKAIEGAMSGHVVYSTVHANDVLSIPRRLDGLKVRRDLLVDPTIFRGMICQRLVPLVCMDCRMSAPEAREKGLLSNDLSRRIEECETDPERVFFQRPGGCGTCDHQGIVGRTIVAEILLPDQEILDRIAGSRMTDAWRYFRETLSGRTMMDHAIEKIRAGLVDPRDVEARLGWIHKGFLDHRTVREIVGSFS</sequence>
<evidence type="ECO:0000256" key="4">
    <source>
        <dbReference type="SAM" id="MobiDB-lite"/>
    </source>
</evidence>
<organism evidence="6 7">
    <name type="scientific">Leptospirillum ferriphilum</name>
    <dbReference type="NCBI Taxonomy" id="178606"/>
    <lineage>
        <taxon>Bacteria</taxon>
        <taxon>Pseudomonadati</taxon>
        <taxon>Nitrospirota</taxon>
        <taxon>Nitrospiria</taxon>
        <taxon>Nitrospirales</taxon>
        <taxon>Nitrospiraceae</taxon>
        <taxon>Leptospirillum</taxon>
    </lineage>
</organism>
<keyword evidence="2" id="KW-0547">Nucleotide-binding</keyword>
<accession>A0A1V3SVC8</accession>
<dbReference type="CDD" id="cd01129">
    <property type="entry name" value="PulE-GspE-like"/>
    <property type="match status" value="1"/>
</dbReference>
<feature type="region of interest" description="Disordered" evidence="4">
    <location>
        <begin position="82"/>
        <end position="104"/>
    </location>
</feature>
<comment type="caution">
    <text evidence="6">The sequence shown here is derived from an EMBL/GenBank/DDBJ whole genome shotgun (WGS) entry which is preliminary data.</text>
</comment>
<evidence type="ECO:0000256" key="2">
    <source>
        <dbReference type="ARBA" id="ARBA00022741"/>
    </source>
</evidence>
<evidence type="ECO:0000259" key="5">
    <source>
        <dbReference type="Pfam" id="PF00437"/>
    </source>
</evidence>
<gene>
    <name evidence="6" type="ORF">BOX24_05345</name>
</gene>
<evidence type="ECO:0000313" key="7">
    <source>
        <dbReference type="Proteomes" id="UP000188586"/>
    </source>
</evidence>
<dbReference type="GO" id="GO:0005886">
    <property type="term" value="C:plasma membrane"/>
    <property type="evidence" value="ECO:0007669"/>
    <property type="project" value="TreeGrafter"/>
</dbReference>
<feature type="region of interest" description="Disordered" evidence="4">
    <location>
        <begin position="113"/>
        <end position="132"/>
    </location>
</feature>
<evidence type="ECO:0000256" key="3">
    <source>
        <dbReference type="ARBA" id="ARBA00022840"/>
    </source>
</evidence>
<dbReference type="GO" id="GO:0016887">
    <property type="term" value="F:ATP hydrolysis activity"/>
    <property type="evidence" value="ECO:0007669"/>
    <property type="project" value="TreeGrafter"/>
</dbReference>
<dbReference type="InterPro" id="IPR001482">
    <property type="entry name" value="T2SS/T4SS_dom"/>
</dbReference>
<feature type="region of interest" description="Disordered" evidence="4">
    <location>
        <begin position="231"/>
        <end position="282"/>
    </location>
</feature>
<protein>
    <recommendedName>
        <fullName evidence="5">Bacterial type II secretion system protein E domain-containing protein</fullName>
    </recommendedName>
</protein>
<keyword evidence="3" id="KW-0067">ATP-binding</keyword>
<dbReference type="SUPFAM" id="SSF52540">
    <property type="entry name" value="P-loop containing nucleoside triphosphate hydrolases"/>
    <property type="match status" value="1"/>
</dbReference>